<dbReference type="PANTHER" id="PTHR41244">
    <property type="entry name" value="RHAMNAN SYNTHESIS F"/>
    <property type="match status" value="1"/>
</dbReference>
<dbReference type="Pfam" id="PF14307">
    <property type="entry name" value="Glyco_tran_WbsX"/>
    <property type="match status" value="1"/>
</dbReference>
<gene>
    <name evidence="2" type="ORF">CYCCA115_LOCUS21102</name>
</gene>
<evidence type="ECO:0000313" key="2">
    <source>
        <dbReference type="EMBL" id="CAJ1965411.1"/>
    </source>
</evidence>
<accession>A0AAD2G9W9</accession>
<dbReference type="PANTHER" id="PTHR41244:SF1">
    <property type="entry name" value="GLYCOSYLTRANSFERASE"/>
    <property type="match status" value="1"/>
</dbReference>
<organism evidence="2 3">
    <name type="scientific">Cylindrotheca closterium</name>
    <dbReference type="NCBI Taxonomy" id="2856"/>
    <lineage>
        <taxon>Eukaryota</taxon>
        <taxon>Sar</taxon>
        <taxon>Stramenopiles</taxon>
        <taxon>Ochrophyta</taxon>
        <taxon>Bacillariophyta</taxon>
        <taxon>Bacillariophyceae</taxon>
        <taxon>Bacillariophycidae</taxon>
        <taxon>Bacillariales</taxon>
        <taxon>Bacillariaceae</taxon>
        <taxon>Cylindrotheca</taxon>
    </lineage>
</organism>
<evidence type="ECO:0008006" key="4">
    <source>
        <dbReference type="Google" id="ProtNLM"/>
    </source>
</evidence>
<dbReference type="InterPro" id="IPR032719">
    <property type="entry name" value="WbsX"/>
</dbReference>
<dbReference type="Proteomes" id="UP001295423">
    <property type="component" value="Unassembled WGS sequence"/>
</dbReference>
<dbReference type="EMBL" id="CAKOGP040002202">
    <property type="protein sequence ID" value="CAJ1965411.1"/>
    <property type="molecule type" value="Genomic_DNA"/>
</dbReference>
<reference evidence="2" key="1">
    <citation type="submission" date="2023-08" db="EMBL/GenBank/DDBJ databases">
        <authorList>
            <person name="Audoor S."/>
            <person name="Bilcke G."/>
        </authorList>
    </citation>
    <scope>NUCLEOTIDE SEQUENCE</scope>
</reference>
<keyword evidence="1" id="KW-1133">Transmembrane helix</keyword>
<protein>
    <recommendedName>
        <fullName evidence="4">Glycosyl transferase family WbsX</fullName>
    </recommendedName>
</protein>
<feature type="transmembrane region" description="Helical" evidence="1">
    <location>
        <begin position="27"/>
        <end position="48"/>
    </location>
</feature>
<dbReference type="Gene3D" id="3.20.20.80">
    <property type="entry name" value="Glycosidases"/>
    <property type="match status" value="1"/>
</dbReference>
<evidence type="ECO:0000313" key="3">
    <source>
        <dbReference type="Proteomes" id="UP001295423"/>
    </source>
</evidence>
<keyword evidence="3" id="KW-1185">Reference proteome</keyword>
<keyword evidence="1" id="KW-0812">Transmembrane</keyword>
<keyword evidence="1" id="KW-0472">Membrane</keyword>
<dbReference type="AlphaFoldDB" id="A0AAD2G9W9"/>
<sequence length="506" mass="58593">MDGFHNKAISQRYRRLRSRPETRQSKWISLNCFGIVLIAVMLADIYLVTQVNSNDAAVNRSLYSGDTETHNADIPDTTGAAISNNLKDFAHSYATTMGQSVGKKPEQTQAEISNFLLPRVLVLVFPQYHRDELNDKLWGEGFTDWDNLKKAPLQNRNGDHIPRPTELGYYDLTEKEPRQKQGALAKEYGIDGFVYHHYWFYDEEHPGPNLHQPLINMLADGHPDVPFALHWCAVKWMTTWSGQVSPNFVFKEPGVLQKQYFPIDPKDPKIEEHYKWLRQFFHHPNYIKVEGNKPLFMLYQKKPGAMVILKRLQELAMEDGFGGLMLTVGLTKNHDHLLPIQDKELVRKFKVEQDRVEKFQLYDKVVSYPNPSDWAANRTLEIPHWCRQNGHSNKRLKDIAGIISSFDNTPRRNFDEANLFATGDPSEVVSRFEKSLHSALYYETCCFEDKLLPTKHEDDDRFVLINAMNEWAEGMALEPSDVYGRKFLEAIRDTKKELSEKKCSLE</sequence>
<evidence type="ECO:0000256" key="1">
    <source>
        <dbReference type="SAM" id="Phobius"/>
    </source>
</evidence>
<name>A0AAD2G9W9_9STRA</name>
<comment type="caution">
    <text evidence="2">The sequence shown here is derived from an EMBL/GenBank/DDBJ whole genome shotgun (WGS) entry which is preliminary data.</text>
</comment>
<proteinExistence type="predicted"/>